<dbReference type="STRING" id="112901.SAMN04488500_101217"/>
<evidence type="ECO:0000313" key="3">
    <source>
        <dbReference type="Proteomes" id="UP000192738"/>
    </source>
</evidence>
<sequence>MPTISKIRFANVVYENRQKRYNDETFVFDGHNSAILLENGGGKTVFVQTLLQAVIPHATLANRKAKDTFSLAQSAAHIAIEWILQDSPRVYALTAVTLFLRNDELRSYKYTYRYMGGDKEAITHLPFTETDVMGRKRPATAEEMHDYYLKMNQRSMHARIFEHISEYSRFLQTEFNIIEEEWRSLAVINAGEGDVAKFFEACKTTNDLVNKLLIPTVLMAIKSNEAVSFTDMFEQKRSYFKKYNQLKQQIAENQLIEAELAKVMKVYLRRHEAETNHHALRQKAKGYYQEVVKVTDAAAQTMTELKQKEESLHEEKQLVNEQTDSLGIAKELAIETTAKLDFDQHEAKYSDEDKKLAELLSDKTRLLYLRDRWKRDEKAAQIEQERRLLEQQAGQPDAADIEQELEFVCQQLRAILSRNEAEINSQIVKLDVQIVDTNKGLSEYKQAIQKQDANLRTLEKQEQRCKTTINFVSQEQEIIARRILANWQEQKVEQELEGWKQTAAHVQLSIAEQMRLSHAKDHEKLQKRTEADGLRTQLQNAKIEMEKLDGYFRTVDQAHGKLLEKLHFFSGLRAITSVYLEHGKIDAVLANHRLRCEKELEDARQRERRDFRLVDSYGDQSVFIFDPALASLLESCQLIVESGTAYLERLVRAGSTTIEEQMTQFPLWPLCLIVAESDRRELERKLLKMSDTLTSPVLILSEAEAKLTAEGKYSYQTLWPDFWPKVVDRHSFSEWKEIVNEVAAISRNRRIDKEQNVKQLEDVSRDLTEFNSNYPFAVYQESKDMQKKLQQDYGQSERSLSKAIQEEQSADMVWRTCQNTLRDLDGQTSDLDVRIKAALEWLEKDKERLRQEAELADCEILLDKAHQELAVLINKQQTFEDEKDVLDEKRQQWRTELSRLTGTELYSELQKYQPQAPVESELVLREKRQMLNLALGKINIERKAIEARIKQYQNEKADFDRRLKEYKLEMSDDGVFPIDGEVRILNLSEDINRVEAIVSILRDTCRAAENTWREARAKRETAEGFYREKFSNKQPHRFAEPLTLVEARLETQRNRILGELNLTGIQLLKAGHEQEKWQAVKLNLETQNGKLEFLDSSTAAAGLLSDEAQSFPYQGGQMAAELLRQLQESLRQLNELRQQSLEAKEAFESFCNSHTIHNEKMRQNALNGIRRKQAFAEMQEWVTIIKDTIAGVNAVAEQHLQEFNADIKFFVNQLHVHLVTIRDEIASVQKMTTVRVEDHYKTIYEIKTPSWDENEAKAQLMDHIEWMSDKLSSSQYRQEDGLEDSQKIRRDIEQWLSPSHLFRQISPGKGFSVGVRKVSNDNRISNYPVDWATSNSWSGGEKWSKNMALFLGIQSYLAEKLQPTKRRKGNTRTVVLDNPFGQASSDHVLEPVFFIAEKLGYQVIALTALAEGKFLRDYFPIIYSCRLRQAAVGDTEIIDKDLQINHAYFEDKDPQSLERLGQTKPVEQLALNW</sequence>
<evidence type="ECO:0000256" key="1">
    <source>
        <dbReference type="SAM" id="Coils"/>
    </source>
</evidence>
<gene>
    <name evidence="2" type="ORF">SAMN04488500_101217</name>
</gene>
<evidence type="ECO:0008006" key="4">
    <source>
        <dbReference type="Google" id="ProtNLM"/>
    </source>
</evidence>
<accession>A0A1W1YCE3</accession>
<dbReference type="RefSeq" id="WP_371360898.1">
    <property type="nucleotide sequence ID" value="NZ_CP155572.1"/>
</dbReference>
<dbReference type="EMBL" id="FWXI01000001">
    <property type="protein sequence ID" value="SMC33481.1"/>
    <property type="molecule type" value="Genomic_DNA"/>
</dbReference>
<feature type="coiled-coil region" evidence="1">
    <location>
        <begin position="935"/>
        <end position="969"/>
    </location>
</feature>
<keyword evidence="1" id="KW-0175">Coiled coil</keyword>
<feature type="coiled-coil region" evidence="1">
    <location>
        <begin position="298"/>
        <end position="325"/>
    </location>
</feature>
<feature type="coiled-coil region" evidence="1">
    <location>
        <begin position="1119"/>
        <end position="1146"/>
    </location>
</feature>
<name>A0A1W1YCE3_9FIRM</name>
<protein>
    <recommendedName>
        <fullName evidence="4">Chromosome segregation ATPase</fullName>
    </recommendedName>
</protein>
<organism evidence="2 3">
    <name type="scientific">Sporomusa malonica</name>
    <dbReference type="NCBI Taxonomy" id="112901"/>
    <lineage>
        <taxon>Bacteria</taxon>
        <taxon>Bacillati</taxon>
        <taxon>Bacillota</taxon>
        <taxon>Negativicutes</taxon>
        <taxon>Selenomonadales</taxon>
        <taxon>Sporomusaceae</taxon>
        <taxon>Sporomusa</taxon>
    </lineage>
</organism>
<proteinExistence type="predicted"/>
<keyword evidence="3" id="KW-1185">Reference proteome</keyword>
<reference evidence="2 3" key="1">
    <citation type="submission" date="2017-04" db="EMBL/GenBank/DDBJ databases">
        <authorList>
            <person name="Afonso C.L."/>
            <person name="Miller P.J."/>
            <person name="Scott M.A."/>
            <person name="Spackman E."/>
            <person name="Goraichik I."/>
            <person name="Dimitrov K.M."/>
            <person name="Suarez D.L."/>
            <person name="Swayne D.E."/>
        </authorList>
    </citation>
    <scope>NUCLEOTIDE SEQUENCE [LARGE SCALE GENOMIC DNA]</scope>
    <source>
        <strain evidence="2 3">DSM 5090</strain>
    </source>
</reference>
<evidence type="ECO:0000313" key="2">
    <source>
        <dbReference type="EMBL" id="SMC33481.1"/>
    </source>
</evidence>
<feature type="coiled-coil region" evidence="1">
    <location>
        <begin position="839"/>
        <end position="882"/>
    </location>
</feature>
<dbReference type="Proteomes" id="UP000192738">
    <property type="component" value="Unassembled WGS sequence"/>
</dbReference>